<organism evidence="2 3">
    <name type="scientific">Ophiocordyceps unilateralis</name>
    <name type="common">Zombie-ant fungus</name>
    <name type="synonym">Torrubia unilateralis</name>
    <dbReference type="NCBI Taxonomy" id="268505"/>
    <lineage>
        <taxon>Eukaryota</taxon>
        <taxon>Fungi</taxon>
        <taxon>Dikarya</taxon>
        <taxon>Ascomycota</taxon>
        <taxon>Pezizomycotina</taxon>
        <taxon>Sordariomycetes</taxon>
        <taxon>Hypocreomycetidae</taxon>
        <taxon>Hypocreales</taxon>
        <taxon>Ophiocordycipitaceae</taxon>
        <taxon>Ophiocordyceps</taxon>
    </lineage>
</organism>
<evidence type="ECO:0000313" key="2">
    <source>
        <dbReference type="EMBL" id="PFH58839.1"/>
    </source>
</evidence>
<evidence type="ECO:0000313" key="3">
    <source>
        <dbReference type="Proteomes" id="UP000037136"/>
    </source>
</evidence>
<keyword evidence="3" id="KW-1185">Reference proteome</keyword>
<accession>A0A2A9PBP9</accession>
<dbReference type="EMBL" id="LAZP02000250">
    <property type="protein sequence ID" value="PFH58839.1"/>
    <property type="molecule type" value="Genomic_DNA"/>
</dbReference>
<keyword evidence="1" id="KW-0472">Membrane</keyword>
<evidence type="ECO:0000256" key="1">
    <source>
        <dbReference type="SAM" id="Phobius"/>
    </source>
</evidence>
<feature type="transmembrane region" description="Helical" evidence="1">
    <location>
        <begin position="20"/>
        <end position="43"/>
    </location>
</feature>
<dbReference type="OrthoDB" id="4927455at2759"/>
<reference evidence="2 3" key="1">
    <citation type="journal article" date="2015" name="BMC Genomics">
        <title>Gene expression during zombie ant biting behavior reflects the complexity underlying fungal parasitic behavioral manipulation.</title>
        <authorList>
            <person name="de Bekker C."/>
            <person name="Ohm R.A."/>
            <person name="Loreto R.G."/>
            <person name="Sebastian A."/>
            <person name="Albert I."/>
            <person name="Merrow M."/>
            <person name="Brachmann A."/>
            <person name="Hughes D.P."/>
        </authorList>
    </citation>
    <scope>NUCLEOTIDE SEQUENCE [LARGE SCALE GENOMIC DNA]</scope>
    <source>
        <strain evidence="2 3">SC16a</strain>
    </source>
</reference>
<gene>
    <name evidence="2" type="ORF">XA68_13145</name>
</gene>
<dbReference type="Proteomes" id="UP000037136">
    <property type="component" value="Unassembled WGS sequence"/>
</dbReference>
<protein>
    <submittedName>
        <fullName evidence="2">Uncharacterized protein</fullName>
    </submittedName>
</protein>
<sequence length="96" mass="10140">MKRNPSTPSTADADSNTFGAVVGLAIACGAVLIMACAFAYASCRWRMKYLKMQRKVKNNSTELKPDSNADIEVIGQEALGQETVATGALPAEASSQ</sequence>
<keyword evidence="1" id="KW-1133">Transmembrane helix</keyword>
<reference evidence="2 3" key="2">
    <citation type="journal article" date="2017" name="Sci. Rep.">
        <title>Ant-infecting Ophiocordyceps genomes reveal a high diversity of potential behavioral manipulation genes and a possible major role for enterotoxins.</title>
        <authorList>
            <person name="de Bekker C."/>
            <person name="Ohm R.A."/>
            <person name="Evans H.C."/>
            <person name="Brachmann A."/>
            <person name="Hughes D.P."/>
        </authorList>
    </citation>
    <scope>NUCLEOTIDE SEQUENCE [LARGE SCALE GENOMIC DNA]</scope>
    <source>
        <strain evidence="2 3">SC16a</strain>
    </source>
</reference>
<name>A0A2A9PBP9_OPHUN</name>
<proteinExistence type="predicted"/>
<comment type="caution">
    <text evidence="2">The sequence shown here is derived from an EMBL/GenBank/DDBJ whole genome shotgun (WGS) entry which is preliminary data.</text>
</comment>
<dbReference type="PROSITE" id="PS51257">
    <property type="entry name" value="PROKAR_LIPOPROTEIN"/>
    <property type="match status" value="1"/>
</dbReference>
<dbReference type="AlphaFoldDB" id="A0A2A9PBP9"/>
<keyword evidence="1" id="KW-0812">Transmembrane</keyword>